<dbReference type="RefSeq" id="WP_373390518.1">
    <property type="nucleotide sequence ID" value="NZ_JBCFQK010000003.1"/>
</dbReference>
<comment type="caution">
    <text evidence="1">The sequence shown here is derived from an EMBL/GenBank/DDBJ whole genome shotgun (WGS) entry which is preliminary data.</text>
</comment>
<sequence length="386" mass="45462">MTYAITYHSGYDTATQRIQTKATTPSIRRVRKPDETNKGCKRNPQGQTAVRTSTNVANGFLRTSFLPVLAETKTAQACKKTANTERDFYQSLSQLATHYNINPIHTQPFGYPYNIALALWDTKEKLKDKVRDWEEIKLVQDNQKTFFTSEERYNTNSTLYYIPVVPLYRLLKNNKRKHSAQLLLSVCSYLYHSVNIPYYRQENSFLYYQYEMLKEWQLTDDDSEETSIYLSEFEQAEWIGDKMEQKTFNTANLTFFKKRLNRFKFKDVFEQDCLKLAQEAYALLEQYPNENVFRNARPNDEADENEEETDNILTMDYYISFYADGKGWLNENIIQCVNNELQEYGQIEEPSIVKRFDGSDITANNLDFENRLFALIGELIYLLNNF</sequence>
<evidence type="ECO:0000313" key="1">
    <source>
        <dbReference type="EMBL" id="MFA9193409.1"/>
    </source>
</evidence>
<dbReference type="Proteomes" id="UP001574170">
    <property type="component" value="Unassembled WGS sequence"/>
</dbReference>
<dbReference type="EMBL" id="JBCFQK010000003">
    <property type="protein sequence ID" value="MFA9193409.1"/>
    <property type="molecule type" value="Genomic_DNA"/>
</dbReference>
<name>A0ABV4THE4_9FLAO</name>
<proteinExistence type="predicted"/>
<protein>
    <recommendedName>
        <fullName evidence="3">Insecticidal toxin complex protein</fullName>
    </recommendedName>
</protein>
<evidence type="ECO:0008006" key="3">
    <source>
        <dbReference type="Google" id="ProtNLM"/>
    </source>
</evidence>
<keyword evidence="2" id="KW-1185">Reference proteome</keyword>
<gene>
    <name evidence="1" type="ORF">AAGV33_03250</name>
</gene>
<organism evidence="1 2">
    <name type="scientific">Flavobacterium magnesitis</name>
    <dbReference type="NCBI Taxonomy" id="3138077"/>
    <lineage>
        <taxon>Bacteria</taxon>
        <taxon>Pseudomonadati</taxon>
        <taxon>Bacteroidota</taxon>
        <taxon>Flavobacteriia</taxon>
        <taxon>Flavobacteriales</taxon>
        <taxon>Flavobacteriaceae</taxon>
        <taxon>Flavobacterium</taxon>
    </lineage>
</organism>
<accession>A0ABV4THE4</accession>
<evidence type="ECO:0000313" key="2">
    <source>
        <dbReference type="Proteomes" id="UP001574170"/>
    </source>
</evidence>
<reference evidence="1 2" key="1">
    <citation type="submission" date="2024-04" db="EMBL/GenBank/DDBJ databases">
        <title>New Clade of Flavobacterium.</title>
        <authorList>
            <person name="Matos L."/>
            <person name="Proenca D.N."/>
            <person name="Fransisco R.M."/>
            <person name="Chung A.P."/>
            <person name="Maccario L."/>
            <person name="Sorensen S.J."/>
            <person name="Morais P.V."/>
        </authorList>
    </citation>
    <scope>NUCLEOTIDE SEQUENCE [LARGE SCALE GENOMIC DNA]</scope>
    <source>
        <strain evidence="1 2">FBOR7N2.3</strain>
    </source>
</reference>